<dbReference type="NCBIfam" id="TIGR00762">
    <property type="entry name" value="DegV"/>
    <property type="match status" value="1"/>
</dbReference>
<evidence type="ECO:0000256" key="1">
    <source>
        <dbReference type="ARBA" id="ARBA00023121"/>
    </source>
</evidence>
<dbReference type="PANTHER" id="PTHR33434">
    <property type="entry name" value="DEGV DOMAIN-CONTAINING PROTEIN DR_1986-RELATED"/>
    <property type="match status" value="1"/>
</dbReference>
<dbReference type="InterPro" id="IPR043168">
    <property type="entry name" value="DegV_C"/>
</dbReference>
<keyword evidence="1" id="KW-0446">Lipid-binding</keyword>
<dbReference type="PANTHER" id="PTHR33434:SF2">
    <property type="entry name" value="FATTY ACID-BINDING PROTEIN TM_1468"/>
    <property type="match status" value="1"/>
</dbReference>
<dbReference type="Proteomes" id="UP000612893">
    <property type="component" value="Unassembled WGS sequence"/>
</dbReference>
<dbReference type="Gene3D" id="3.30.1180.10">
    <property type="match status" value="1"/>
</dbReference>
<protein>
    <submittedName>
        <fullName evidence="2">DegV family protein</fullName>
    </submittedName>
</protein>
<dbReference type="RefSeq" id="WP_338205239.1">
    <property type="nucleotide sequence ID" value="NZ_JAEKNR010000234.1"/>
</dbReference>
<accession>A0A934NBK8</accession>
<evidence type="ECO:0000313" key="2">
    <source>
        <dbReference type="EMBL" id="MBJ7601143.1"/>
    </source>
</evidence>
<evidence type="ECO:0000313" key="3">
    <source>
        <dbReference type="Proteomes" id="UP000612893"/>
    </source>
</evidence>
<dbReference type="GO" id="GO:0008289">
    <property type="term" value="F:lipid binding"/>
    <property type="evidence" value="ECO:0007669"/>
    <property type="project" value="UniProtKB-KW"/>
</dbReference>
<dbReference type="Gene3D" id="3.40.50.10170">
    <property type="match status" value="1"/>
</dbReference>
<comment type="caution">
    <text evidence="2">The sequence shown here is derived from an EMBL/GenBank/DDBJ whole genome shotgun (WGS) entry which is preliminary data.</text>
</comment>
<name>A0A934NBK8_9BACT</name>
<dbReference type="InterPro" id="IPR003797">
    <property type="entry name" value="DegV"/>
</dbReference>
<gene>
    <name evidence="2" type="ORF">JF922_24100</name>
</gene>
<dbReference type="EMBL" id="JAEKNR010000234">
    <property type="protein sequence ID" value="MBJ7601143.1"/>
    <property type="molecule type" value="Genomic_DNA"/>
</dbReference>
<dbReference type="InterPro" id="IPR050270">
    <property type="entry name" value="DegV_domain_contain"/>
</dbReference>
<keyword evidence="3" id="KW-1185">Reference proteome</keyword>
<dbReference type="PROSITE" id="PS51482">
    <property type="entry name" value="DEGV"/>
    <property type="match status" value="1"/>
</dbReference>
<dbReference type="SUPFAM" id="SSF82549">
    <property type="entry name" value="DAK1/DegV-like"/>
    <property type="match status" value="1"/>
</dbReference>
<organism evidence="2 3">
    <name type="scientific">Candidatus Nephthysia bennettiae</name>
    <dbReference type="NCBI Taxonomy" id="3127016"/>
    <lineage>
        <taxon>Bacteria</taxon>
        <taxon>Bacillati</taxon>
        <taxon>Candidatus Dormiibacterota</taxon>
        <taxon>Candidatus Dormibacteria</taxon>
        <taxon>Candidatus Dormibacterales</taxon>
        <taxon>Candidatus Dormibacteraceae</taxon>
        <taxon>Candidatus Nephthysia</taxon>
    </lineage>
</organism>
<dbReference type="Pfam" id="PF02645">
    <property type="entry name" value="DegV"/>
    <property type="match status" value="1"/>
</dbReference>
<proteinExistence type="predicted"/>
<reference evidence="2" key="1">
    <citation type="submission" date="2020-10" db="EMBL/GenBank/DDBJ databases">
        <title>Ca. Dormibacterota MAGs.</title>
        <authorList>
            <person name="Montgomery K."/>
        </authorList>
    </citation>
    <scope>NUCLEOTIDE SEQUENCE [LARGE SCALE GENOMIC DNA]</scope>
    <source>
        <strain evidence="2">SC8812_S17_10</strain>
    </source>
</reference>
<sequence>MSGRFRVVTDSTADVPAEWRERYGIEVVPLTVLFGDQSFRDGVDLSDEDFFARLAGESKLPKTAAPAPGEFAAVYERLSHDCDGVVSIHLGGSLSGTVQSARVGASQLEGFPVHVVDSESLTMCVGFLCRVAAEAPTLEEALRLVTERIPRLRILALLDTLRYLEMGGRINRAQAMIGSVLDLKPIMGVSEGRISPLDRVRTRRKALGRLVELFRQDLPVEQVAVMHAQAPEEAADLRARVLAELDGQAAPTEVEVSQIGPVLGTHTGPGAVGFAYVKAPPAGA</sequence>
<dbReference type="AlphaFoldDB" id="A0A934NBK8"/>